<sequence>MTELTAAERKWLNDVQKVLNRFPSKRLGFATLGDRNVTVYDTSFSQAIEDHIFSSGTGDFIPTADRMGAVLGEITFPSNVESTAG</sequence>
<reference evidence="1 2" key="1">
    <citation type="submission" date="2020-11" db="EMBL/GenBank/DDBJ databases">
        <title>Enhanced detection system for hospital associated transmission using whole genome sequencing surveillance.</title>
        <authorList>
            <person name="Harrison L.H."/>
            <person name="Van Tyne D."/>
            <person name="Marsh J.W."/>
            <person name="Griffith M.P."/>
            <person name="Snyder D.J."/>
            <person name="Cooper V.S."/>
            <person name="Mustapha M."/>
        </authorList>
    </citation>
    <scope>NUCLEOTIDE SEQUENCE [LARGE SCALE GENOMIC DNA]</scope>
    <source>
        <strain evidence="1 2">SER00227</strain>
    </source>
</reference>
<gene>
    <name evidence="1" type="ORF">I5U16_01720</name>
</gene>
<dbReference type="EMBL" id="JADUMB010000001">
    <property type="protein sequence ID" value="MBH1918876.1"/>
    <property type="molecule type" value="Genomic_DNA"/>
</dbReference>
<evidence type="ECO:0000313" key="1">
    <source>
        <dbReference type="EMBL" id="MBH1918876.1"/>
    </source>
</evidence>
<dbReference type="RefSeq" id="WP_197667206.1">
    <property type="nucleotide sequence ID" value="NZ_JADUMB010000001.1"/>
</dbReference>
<proteinExistence type="predicted"/>
<keyword evidence="2" id="KW-1185">Reference proteome</keyword>
<comment type="caution">
    <text evidence="1">The sequence shown here is derived from an EMBL/GenBank/DDBJ whole genome shotgun (WGS) entry which is preliminary data.</text>
</comment>
<organism evidence="1 2">
    <name type="scientific">Serratia surfactantfaciens</name>
    <dbReference type="NCBI Taxonomy" id="2741499"/>
    <lineage>
        <taxon>Bacteria</taxon>
        <taxon>Pseudomonadati</taxon>
        <taxon>Pseudomonadota</taxon>
        <taxon>Gammaproteobacteria</taxon>
        <taxon>Enterobacterales</taxon>
        <taxon>Yersiniaceae</taxon>
        <taxon>Serratia</taxon>
    </lineage>
</organism>
<protein>
    <submittedName>
        <fullName evidence="1">Uncharacterized protein</fullName>
    </submittedName>
</protein>
<name>A0ABS0LU83_9GAMM</name>
<evidence type="ECO:0000313" key="2">
    <source>
        <dbReference type="Proteomes" id="UP000635335"/>
    </source>
</evidence>
<accession>A0ABS0LU83</accession>
<dbReference type="Proteomes" id="UP000635335">
    <property type="component" value="Unassembled WGS sequence"/>
</dbReference>